<evidence type="ECO:0000313" key="2">
    <source>
        <dbReference type="EMBL" id="BBP44544.1"/>
    </source>
</evidence>
<dbReference type="Proteomes" id="UP000501466">
    <property type="component" value="Chromosome"/>
</dbReference>
<dbReference type="EMBL" id="AP021888">
    <property type="protein sequence ID" value="BBP44544.1"/>
    <property type="molecule type" value="Genomic_DNA"/>
</dbReference>
<accession>A0A6F8PR84</accession>
<dbReference type="InterPro" id="IPR021671">
    <property type="entry name" value="PD(D/E)XK_Endonuc"/>
</dbReference>
<name>A0A6F8PR84_9GAMM</name>
<dbReference type="InterPro" id="IPR011335">
    <property type="entry name" value="Restrct_endonuc-II-like"/>
</dbReference>
<evidence type="ECO:0000259" key="1">
    <source>
        <dbReference type="Pfam" id="PF11645"/>
    </source>
</evidence>
<evidence type="ECO:0000313" key="3">
    <source>
        <dbReference type="Proteomes" id="UP000501466"/>
    </source>
</evidence>
<protein>
    <recommendedName>
        <fullName evidence="1">PD(D/E)XK endonuclease domain-containing protein</fullName>
    </recommendedName>
</protein>
<dbReference type="RefSeq" id="WP_173292255.1">
    <property type="nucleotide sequence ID" value="NZ_AP021888.1"/>
</dbReference>
<reference evidence="3" key="1">
    <citation type="submission" date="2019-11" db="EMBL/GenBank/DDBJ databases">
        <title>Isolation and characterization of two novel species in the genus Thiomicrorhabdus.</title>
        <authorList>
            <person name="Mochizuki J."/>
            <person name="Kojima H."/>
            <person name="Fukui M."/>
        </authorList>
    </citation>
    <scope>NUCLEOTIDE SEQUENCE [LARGE SCALE GENOMIC DNA]</scope>
    <source>
        <strain evidence="3">AkT22</strain>
    </source>
</reference>
<dbReference type="SUPFAM" id="SSF52980">
    <property type="entry name" value="Restriction endonuclease-like"/>
    <property type="match status" value="1"/>
</dbReference>
<dbReference type="AlphaFoldDB" id="A0A6F8PR84"/>
<sequence>MKSYGESAEEILKTAGVKGMHVDDITNQIINNGQVFSDSEEEIKTKVTAYLSNKAGPVSKPKKNSTIRRVKGKKPGSYLRGVYRYYGRSESIVSNVTEDISETAFIGAAGEYAVASEFLFKGYNVSRPAVDSGIDLTVFKGNTFSNIQVKTSSSKSDKFQFSIRTKIFDIHSNISTYYVLLCRRQMRTFYRNDYVILPSTAIEFFVTNSYINRSQDSISLTVTIEPNNKAVLNGIHDITNYLNKFELK</sequence>
<dbReference type="Pfam" id="PF11645">
    <property type="entry name" value="PDDEXK_5"/>
    <property type="match status" value="1"/>
</dbReference>
<keyword evidence="3" id="KW-1185">Reference proteome</keyword>
<feature type="domain" description="PD(D/E)XK endonuclease" evidence="1">
    <location>
        <begin position="105"/>
        <end position="175"/>
    </location>
</feature>
<dbReference type="Gene3D" id="3.40.1350.10">
    <property type="match status" value="1"/>
</dbReference>
<dbReference type="KEGG" id="tzo:THMIRHAT_22900"/>
<dbReference type="InterPro" id="IPR011856">
    <property type="entry name" value="tRNA_endonuc-like_dom_sf"/>
</dbReference>
<gene>
    <name evidence="2" type="ORF">THMIRHAT_22900</name>
</gene>
<organism evidence="2 3">
    <name type="scientific">Thiosulfativibrio zosterae</name>
    <dbReference type="NCBI Taxonomy" id="2675053"/>
    <lineage>
        <taxon>Bacteria</taxon>
        <taxon>Pseudomonadati</taxon>
        <taxon>Pseudomonadota</taxon>
        <taxon>Gammaproteobacteria</taxon>
        <taxon>Thiotrichales</taxon>
        <taxon>Piscirickettsiaceae</taxon>
        <taxon>Thiosulfativibrio</taxon>
    </lineage>
</organism>
<dbReference type="GO" id="GO:0003676">
    <property type="term" value="F:nucleic acid binding"/>
    <property type="evidence" value="ECO:0007669"/>
    <property type="project" value="InterPro"/>
</dbReference>
<proteinExistence type="predicted"/>